<keyword evidence="3" id="KW-1185">Reference proteome</keyword>
<feature type="compositionally biased region" description="Polar residues" evidence="1">
    <location>
        <begin position="178"/>
        <end position="196"/>
    </location>
</feature>
<dbReference type="EMBL" id="PNFZ01000002">
    <property type="protein sequence ID" value="PMB98706.1"/>
    <property type="molecule type" value="Genomic_DNA"/>
</dbReference>
<dbReference type="Proteomes" id="UP000235703">
    <property type="component" value="Unassembled WGS sequence"/>
</dbReference>
<evidence type="ECO:0000313" key="2">
    <source>
        <dbReference type="EMBL" id="PMB98706.1"/>
    </source>
</evidence>
<accession>A0A2N6PJ46</accession>
<name>A0A2N6PJ46_9MICO</name>
<gene>
    <name evidence="2" type="ORF">CJ198_05170</name>
</gene>
<dbReference type="RefSeq" id="WP_102161418.1">
    <property type="nucleotide sequence ID" value="NZ_JBIQEQ010000001.1"/>
</dbReference>
<evidence type="ECO:0000313" key="3">
    <source>
        <dbReference type="Proteomes" id="UP000235703"/>
    </source>
</evidence>
<proteinExistence type="predicted"/>
<sequence>MTETPTQKKPNRRAVKAAAAGALGVALLAGLGTTFAKWYEEQTIGDADMQSGHLNLNVDGAQWVDVNNGNAAINADTFRMVPGDKLRYTADVTTDLAGDNLEATLRVNTDETISGDLQDIVEVTTTADTERTVTPADNGTTIQVSVELEFPLTTDGQDPAPDNDRSNWWVNEGEDGTVNLSSTKVELIQNNNPDNP</sequence>
<reference evidence="2 3" key="1">
    <citation type="submission" date="2017-09" db="EMBL/GenBank/DDBJ databases">
        <title>Bacterial strain isolated from the female urinary microbiota.</title>
        <authorList>
            <person name="Thomas-White K."/>
            <person name="Kumar N."/>
            <person name="Forster S."/>
            <person name="Putonti C."/>
            <person name="Lawley T."/>
            <person name="Wolfe A.J."/>
        </authorList>
    </citation>
    <scope>NUCLEOTIDE SEQUENCE [LARGE SCALE GENOMIC DNA]</scope>
    <source>
        <strain evidence="2 3">UMB0680</strain>
    </source>
</reference>
<organism evidence="2 3">
    <name type="scientific">Brevibacterium luteolum</name>
    <dbReference type="NCBI Taxonomy" id="199591"/>
    <lineage>
        <taxon>Bacteria</taxon>
        <taxon>Bacillati</taxon>
        <taxon>Actinomycetota</taxon>
        <taxon>Actinomycetes</taxon>
        <taxon>Micrococcales</taxon>
        <taxon>Brevibacteriaceae</taxon>
        <taxon>Brevibacterium</taxon>
    </lineage>
</organism>
<dbReference type="InterPro" id="IPR024006">
    <property type="entry name" value="Alt_signal_exp_actinobact"/>
</dbReference>
<comment type="caution">
    <text evidence="2">The sequence shown here is derived from an EMBL/GenBank/DDBJ whole genome shotgun (WGS) entry which is preliminary data.</text>
</comment>
<feature type="region of interest" description="Disordered" evidence="1">
    <location>
        <begin position="151"/>
        <end position="196"/>
    </location>
</feature>
<evidence type="ECO:0008006" key="4">
    <source>
        <dbReference type="Google" id="ProtNLM"/>
    </source>
</evidence>
<dbReference type="OrthoDB" id="5074432at2"/>
<dbReference type="AlphaFoldDB" id="A0A2N6PJ46"/>
<dbReference type="NCBIfam" id="TIGR04089">
    <property type="entry name" value="exp_by_SipW_III"/>
    <property type="match status" value="1"/>
</dbReference>
<evidence type="ECO:0000256" key="1">
    <source>
        <dbReference type="SAM" id="MobiDB-lite"/>
    </source>
</evidence>
<protein>
    <recommendedName>
        <fullName evidence="4">Alternate-type signal peptide domain-containing protein</fullName>
    </recommendedName>
</protein>